<protein>
    <recommendedName>
        <fullName evidence="1">Nuclear pore localisation protein NPL4 C-terminal domain-containing protein</fullName>
    </recommendedName>
</protein>
<gene>
    <name evidence="2" type="ORF">GTHE00462_LOCUS28045</name>
</gene>
<feature type="domain" description="Nuclear pore localisation protein NPL4 C-terminal" evidence="1">
    <location>
        <begin position="184"/>
        <end position="427"/>
    </location>
</feature>
<name>A0A7S4P317_GUITH</name>
<dbReference type="GO" id="GO:0005634">
    <property type="term" value="C:nucleus"/>
    <property type="evidence" value="ECO:0007669"/>
    <property type="project" value="TreeGrafter"/>
</dbReference>
<dbReference type="GO" id="GO:0031625">
    <property type="term" value="F:ubiquitin protein ligase binding"/>
    <property type="evidence" value="ECO:0007669"/>
    <property type="project" value="TreeGrafter"/>
</dbReference>
<dbReference type="InterPro" id="IPR016563">
    <property type="entry name" value="Npl4"/>
</dbReference>
<sequence>MLPMVRRQRRKLGAYPASQMGFATRRLVKHTMTTRRVLLLDGISVCLLALSLGSGSANIFLCNDGNVWNKQACDKVLRLRGGVMWVGGGKTFNRTHDPSASPEDVEDTFAPLRSRSESANRIKQLVQKYGSKYRTNEIVSLEEEAKYLIRAQKLLRVQSLSVEFSAASQFQSYVVGDLSFKSHRVGYMFGHVDKNRNVFCDVIYEPPQRGDEEAYNLTEVDPDEEKVERLASLLGMRMVGMVFSVKPRKSIFSSQDVMLACSLQHKMEKKHGYDFASSMVSAVITRNETTDSIVFEAYQISDLCLDMYRRDILVPPNNPNRGYTRTVQDVLVERKDTQKVDNDFFINTVPIKTHNSEIWGNREAFFPVKNRPGQDQNRMEVKHILLSHEEVPFCIRMRDFHMLLYLSNMLDPLTDLPIICKSVREDVELQQGHIELVKSIAYMK</sequence>
<dbReference type="AlphaFoldDB" id="A0A7S4P317"/>
<organism evidence="2">
    <name type="scientific">Guillardia theta</name>
    <name type="common">Cryptophyte</name>
    <name type="synonym">Cryptomonas phi</name>
    <dbReference type="NCBI Taxonomy" id="55529"/>
    <lineage>
        <taxon>Eukaryota</taxon>
        <taxon>Cryptophyceae</taxon>
        <taxon>Pyrenomonadales</taxon>
        <taxon>Geminigeraceae</taxon>
        <taxon>Guillardia</taxon>
    </lineage>
</organism>
<evidence type="ECO:0000259" key="1">
    <source>
        <dbReference type="Pfam" id="PF05021"/>
    </source>
</evidence>
<accession>A0A7S4P317</accession>
<proteinExistence type="predicted"/>
<dbReference type="PANTHER" id="PTHR12710">
    <property type="entry name" value="NUCLEAR PROTEIN LOCALIZATION 4"/>
    <property type="match status" value="1"/>
</dbReference>
<dbReference type="InterPro" id="IPR007717">
    <property type="entry name" value="NPL4_C"/>
</dbReference>
<dbReference type="GO" id="GO:0043130">
    <property type="term" value="F:ubiquitin binding"/>
    <property type="evidence" value="ECO:0007669"/>
    <property type="project" value="TreeGrafter"/>
</dbReference>
<dbReference type="GO" id="GO:0006511">
    <property type="term" value="P:ubiquitin-dependent protein catabolic process"/>
    <property type="evidence" value="ECO:0007669"/>
    <property type="project" value="InterPro"/>
</dbReference>
<dbReference type="Gene3D" id="3.40.140.10">
    <property type="entry name" value="Cytidine Deaminase, domain 2"/>
    <property type="match status" value="1"/>
</dbReference>
<dbReference type="EMBL" id="HBKN01035929">
    <property type="protein sequence ID" value="CAE2322249.1"/>
    <property type="molecule type" value="Transcribed_RNA"/>
</dbReference>
<reference evidence="2" key="1">
    <citation type="submission" date="2021-01" db="EMBL/GenBank/DDBJ databases">
        <authorList>
            <person name="Corre E."/>
            <person name="Pelletier E."/>
            <person name="Niang G."/>
            <person name="Scheremetjew M."/>
            <person name="Finn R."/>
            <person name="Kale V."/>
            <person name="Holt S."/>
            <person name="Cochrane G."/>
            <person name="Meng A."/>
            <person name="Brown T."/>
            <person name="Cohen L."/>
        </authorList>
    </citation>
    <scope>NUCLEOTIDE SEQUENCE</scope>
    <source>
        <strain evidence="2">CCMP 2712</strain>
    </source>
</reference>
<dbReference type="Pfam" id="PF05021">
    <property type="entry name" value="NPL4"/>
    <property type="match status" value="1"/>
</dbReference>
<evidence type="ECO:0000313" key="2">
    <source>
        <dbReference type="EMBL" id="CAE2322249.1"/>
    </source>
</evidence>
<dbReference type="PANTHER" id="PTHR12710:SF0">
    <property type="entry name" value="NUCLEAR PROTEIN LOCALIZATION PROTEIN 4 HOMOLOG"/>
    <property type="match status" value="1"/>
</dbReference>